<gene>
    <name evidence="2" type="primary">pilW</name>
    <name evidence="2" type="ORF">ACFQZQ_02625</name>
</gene>
<sequence length="261" mass="27533">MAVLAGLLMASGCSRLDFIRPDTSRKGFESTAPEINLKRKRGGNALAHVQLAQQRLAAGDLAGAQSAAKQGLKLDPRSADAHTVMALALDRVGKPADAGDHYRRAAELAPERGGTLNNYGTWLCSNGRAAESLAWFEQALAAPGYATPGAALANAGACAMQVGQNARAERDLRRAVMLDPDSPVALGALAELEFKAGRAFQARAFSERRLAVAPADPQTLQLASQIEQQLGDNAAAARYVQRIRAEFPDTRGFETGEGGKP</sequence>
<dbReference type="Proteomes" id="UP001597090">
    <property type="component" value="Unassembled WGS sequence"/>
</dbReference>
<dbReference type="InterPro" id="IPR019734">
    <property type="entry name" value="TPR_rpt"/>
</dbReference>
<proteinExistence type="predicted"/>
<evidence type="ECO:0000256" key="1">
    <source>
        <dbReference type="PROSITE-ProRule" id="PRU00339"/>
    </source>
</evidence>
<dbReference type="PROSITE" id="PS50005">
    <property type="entry name" value="TPR"/>
    <property type="match status" value="1"/>
</dbReference>
<dbReference type="SUPFAM" id="SSF48452">
    <property type="entry name" value="TPR-like"/>
    <property type="match status" value="1"/>
</dbReference>
<dbReference type="PANTHER" id="PTHR44809:SF1">
    <property type="entry name" value="PROTEIN O-MANNOSYL-TRANSFERASE TMTC1"/>
    <property type="match status" value="1"/>
</dbReference>
<reference evidence="3" key="1">
    <citation type="journal article" date="2019" name="Int. J. Syst. Evol. Microbiol.">
        <title>The Global Catalogue of Microorganisms (GCM) 10K type strain sequencing project: providing services to taxonomists for standard genome sequencing and annotation.</title>
        <authorList>
            <consortium name="The Broad Institute Genomics Platform"/>
            <consortium name="The Broad Institute Genome Sequencing Center for Infectious Disease"/>
            <person name="Wu L."/>
            <person name="Ma J."/>
        </authorList>
    </citation>
    <scope>NUCLEOTIDE SEQUENCE [LARGE SCALE GENOMIC DNA]</scope>
    <source>
        <strain evidence="3">CCUG 55491</strain>
    </source>
</reference>
<dbReference type="NCBIfam" id="TIGR02521">
    <property type="entry name" value="type_IV_pilW"/>
    <property type="match status" value="1"/>
</dbReference>
<dbReference type="InterPro" id="IPR052943">
    <property type="entry name" value="TMTC_O-mannosyl-trnsfr"/>
</dbReference>
<dbReference type="SMART" id="SM00028">
    <property type="entry name" value="TPR"/>
    <property type="match status" value="4"/>
</dbReference>
<evidence type="ECO:0000313" key="3">
    <source>
        <dbReference type="Proteomes" id="UP001597090"/>
    </source>
</evidence>
<comment type="caution">
    <text evidence="2">The sequence shown here is derived from an EMBL/GenBank/DDBJ whole genome shotgun (WGS) entry which is preliminary data.</text>
</comment>
<keyword evidence="3" id="KW-1185">Reference proteome</keyword>
<dbReference type="RefSeq" id="WP_386811121.1">
    <property type="nucleotide sequence ID" value="NZ_JBHTIH010000002.1"/>
</dbReference>
<dbReference type="InterPro" id="IPR011990">
    <property type="entry name" value="TPR-like_helical_dom_sf"/>
</dbReference>
<keyword evidence="1" id="KW-0802">TPR repeat</keyword>
<dbReference type="PANTHER" id="PTHR44809">
    <property type="match status" value="1"/>
</dbReference>
<feature type="repeat" description="TPR" evidence="1">
    <location>
        <begin position="149"/>
        <end position="182"/>
    </location>
</feature>
<dbReference type="InterPro" id="IPR013360">
    <property type="entry name" value="Pilus_4_PilW"/>
</dbReference>
<dbReference type="Gene3D" id="1.25.40.10">
    <property type="entry name" value="Tetratricopeptide repeat domain"/>
    <property type="match status" value="1"/>
</dbReference>
<name>A0ABW2YL37_9GAMM</name>
<dbReference type="Pfam" id="PF14559">
    <property type="entry name" value="TPR_19"/>
    <property type="match status" value="1"/>
</dbReference>
<organism evidence="2 3">
    <name type="scientific">Lysobacter koreensis</name>
    <dbReference type="NCBI Taxonomy" id="266122"/>
    <lineage>
        <taxon>Bacteria</taxon>
        <taxon>Pseudomonadati</taxon>
        <taxon>Pseudomonadota</taxon>
        <taxon>Gammaproteobacteria</taxon>
        <taxon>Lysobacterales</taxon>
        <taxon>Lysobacteraceae</taxon>
        <taxon>Lysobacter</taxon>
    </lineage>
</organism>
<protein>
    <submittedName>
        <fullName evidence="2">Type IV pilus biogenesis/stability protein PilW</fullName>
    </submittedName>
</protein>
<accession>A0ABW2YL37</accession>
<evidence type="ECO:0000313" key="2">
    <source>
        <dbReference type="EMBL" id="MFD0738184.1"/>
    </source>
</evidence>
<dbReference type="EMBL" id="JBHTIH010000002">
    <property type="protein sequence ID" value="MFD0738184.1"/>
    <property type="molecule type" value="Genomic_DNA"/>
</dbReference>
<dbReference type="Pfam" id="PF13432">
    <property type="entry name" value="TPR_16"/>
    <property type="match status" value="1"/>
</dbReference>